<dbReference type="Proteomes" id="UP000625711">
    <property type="component" value="Unassembled WGS sequence"/>
</dbReference>
<dbReference type="AlphaFoldDB" id="A0A834M3A8"/>
<accession>A0A834M3A8</accession>
<evidence type="ECO:0000256" key="1">
    <source>
        <dbReference type="SAM" id="MobiDB-lite"/>
    </source>
</evidence>
<sequence>DTSAANHGPSPQKKKKNKRRRKKTKTKPEVDFPFTSGSVRSAANFMKMKLDELIRRRPEKFRL</sequence>
<keyword evidence="3" id="KW-1185">Reference proteome</keyword>
<dbReference type="EMBL" id="JAACXV010020805">
    <property type="protein sequence ID" value="KAF7263564.1"/>
    <property type="molecule type" value="Genomic_DNA"/>
</dbReference>
<feature type="region of interest" description="Disordered" evidence="1">
    <location>
        <begin position="1"/>
        <end position="35"/>
    </location>
</feature>
<feature type="compositionally biased region" description="Basic residues" evidence="1">
    <location>
        <begin position="12"/>
        <end position="25"/>
    </location>
</feature>
<gene>
    <name evidence="2" type="ORF">GWI33_001869</name>
</gene>
<protein>
    <submittedName>
        <fullName evidence="2">Uncharacterized protein</fullName>
    </submittedName>
</protein>
<feature type="non-terminal residue" evidence="2">
    <location>
        <position position="1"/>
    </location>
</feature>
<organism evidence="2 3">
    <name type="scientific">Rhynchophorus ferrugineus</name>
    <name type="common">Red palm weevil</name>
    <name type="synonym">Curculio ferrugineus</name>
    <dbReference type="NCBI Taxonomy" id="354439"/>
    <lineage>
        <taxon>Eukaryota</taxon>
        <taxon>Metazoa</taxon>
        <taxon>Ecdysozoa</taxon>
        <taxon>Arthropoda</taxon>
        <taxon>Hexapoda</taxon>
        <taxon>Insecta</taxon>
        <taxon>Pterygota</taxon>
        <taxon>Neoptera</taxon>
        <taxon>Endopterygota</taxon>
        <taxon>Coleoptera</taxon>
        <taxon>Polyphaga</taxon>
        <taxon>Cucujiformia</taxon>
        <taxon>Curculionidae</taxon>
        <taxon>Dryophthorinae</taxon>
        <taxon>Rhynchophorus</taxon>
    </lineage>
</organism>
<evidence type="ECO:0000313" key="3">
    <source>
        <dbReference type="Proteomes" id="UP000625711"/>
    </source>
</evidence>
<proteinExistence type="predicted"/>
<reference evidence="2" key="1">
    <citation type="submission" date="2020-08" db="EMBL/GenBank/DDBJ databases">
        <title>Genome sequencing and assembly of the red palm weevil Rhynchophorus ferrugineus.</title>
        <authorList>
            <person name="Dias G.B."/>
            <person name="Bergman C.M."/>
            <person name="Manee M."/>
        </authorList>
    </citation>
    <scope>NUCLEOTIDE SEQUENCE</scope>
    <source>
        <strain evidence="2">AA-2017</strain>
        <tissue evidence="2">Whole larva</tissue>
    </source>
</reference>
<name>A0A834M3A8_RHYFE</name>
<evidence type="ECO:0000313" key="2">
    <source>
        <dbReference type="EMBL" id="KAF7263564.1"/>
    </source>
</evidence>
<comment type="caution">
    <text evidence="2">The sequence shown here is derived from an EMBL/GenBank/DDBJ whole genome shotgun (WGS) entry which is preliminary data.</text>
</comment>